<evidence type="ECO:0000256" key="9">
    <source>
        <dbReference type="ARBA" id="ARBA00023033"/>
    </source>
</evidence>
<keyword evidence="5 11" id="KW-0479">Metal-binding</keyword>
<dbReference type="PROSITE" id="PS00086">
    <property type="entry name" value="CYTOCHROME_P450"/>
    <property type="match status" value="1"/>
</dbReference>
<evidence type="ECO:0000256" key="10">
    <source>
        <dbReference type="ARBA" id="ARBA00023136"/>
    </source>
</evidence>
<feature type="binding site" description="axial binding residue" evidence="11">
    <location>
        <position position="458"/>
    </location>
    <ligand>
        <name>heme</name>
        <dbReference type="ChEBI" id="CHEBI:30413"/>
    </ligand>
    <ligandPart>
        <name>Fe</name>
        <dbReference type="ChEBI" id="CHEBI:18248"/>
    </ligandPart>
</feature>
<dbReference type="PANTHER" id="PTHR24287:SF5">
    <property type="entry name" value="P450, PUTATIVE (EUROFUNG)-RELATED"/>
    <property type="match status" value="1"/>
</dbReference>
<keyword evidence="4" id="KW-0812">Transmembrane</keyword>
<dbReference type="InterPro" id="IPR002401">
    <property type="entry name" value="Cyt_P450_E_grp-I"/>
</dbReference>
<evidence type="ECO:0000256" key="6">
    <source>
        <dbReference type="ARBA" id="ARBA00022989"/>
    </source>
</evidence>
<comment type="subcellular location">
    <subcellularLocation>
        <location evidence="2">Membrane</location>
        <topology evidence="2">Single-pass membrane protein</topology>
    </subcellularLocation>
</comment>
<keyword evidence="7 12" id="KW-0560">Oxidoreductase</keyword>
<dbReference type="PRINTS" id="PR00463">
    <property type="entry name" value="EP450I"/>
</dbReference>
<proteinExistence type="inferred from homology"/>
<keyword evidence="8 11" id="KW-0408">Iron</keyword>
<dbReference type="GO" id="GO:0005506">
    <property type="term" value="F:iron ion binding"/>
    <property type="evidence" value="ECO:0007669"/>
    <property type="project" value="InterPro"/>
</dbReference>
<evidence type="ECO:0000256" key="7">
    <source>
        <dbReference type="ARBA" id="ARBA00023002"/>
    </source>
</evidence>
<name>A0A8H6JK00_9PEZI</name>
<evidence type="ECO:0000313" key="13">
    <source>
        <dbReference type="EMBL" id="KAF6814005.1"/>
    </source>
</evidence>
<protein>
    <submittedName>
        <fullName evidence="13">Cytochrome p450 52a11</fullName>
    </submittedName>
</protein>
<dbReference type="SUPFAM" id="SSF48264">
    <property type="entry name" value="Cytochrome P450"/>
    <property type="match status" value="1"/>
</dbReference>
<dbReference type="InterPro" id="IPR017972">
    <property type="entry name" value="Cyt_P450_CS"/>
</dbReference>
<comment type="similarity">
    <text evidence="3 12">Belongs to the cytochrome P450 family.</text>
</comment>
<evidence type="ECO:0000256" key="11">
    <source>
        <dbReference type="PIRSR" id="PIRSR602401-1"/>
    </source>
</evidence>
<dbReference type="InterPro" id="IPR036396">
    <property type="entry name" value="Cyt_P450_sf"/>
</dbReference>
<organism evidence="13 14">
    <name type="scientific">Colletotrichum plurivorum</name>
    <dbReference type="NCBI Taxonomy" id="2175906"/>
    <lineage>
        <taxon>Eukaryota</taxon>
        <taxon>Fungi</taxon>
        <taxon>Dikarya</taxon>
        <taxon>Ascomycota</taxon>
        <taxon>Pezizomycotina</taxon>
        <taxon>Sordariomycetes</taxon>
        <taxon>Hypocreomycetidae</taxon>
        <taxon>Glomerellales</taxon>
        <taxon>Glomerellaceae</taxon>
        <taxon>Colletotrichum</taxon>
        <taxon>Colletotrichum orchidearum species complex</taxon>
    </lineage>
</organism>
<comment type="caution">
    <text evidence="13">The sequence shown here is derived from an EMBL/GenBank/DDBJ whole genome shotgun (WGS) entry which is preliminary data.</text>
</comment>
<dbReference type="GO" id="GO:0016020">
    <property type="term" value="C:membrane"/>
    <property type="evidence" value="ECO:0007669"/>
    <property type="project" value="UniProtKB-SubCell"/>
</dbReference>
<reference evidence="13" key="1">
    <citation type="journal article" date="2020" name="Phytopathology">
        <title>Genome Sequence Resources of Colletotrichum truncatum, C. plurivorum, C. musicola, and C. sojae: Four Species Pathogenic to Soybean (Glycine max).</title>
        <authorList>
            <person name="Rogerio F."/>
            <person name="Boufleur T.R."/>
            <person name="Ciampi-Guillardi M."/>
            <person name="Sukno S.A."/>
            <person name="Thon M.R."/>
            <person name="Massola Junior N.S."/>
            <person name="Baroncelli R."/>
        </authorList>
    </citation>
    <scope>NUCLEOTIDE SEQUENCE</scope>
    <source>
        <strain evidence="13">LFN00145</strain>
    </source>
</reference>
<evidence type="ECO:0000256" key="1">
    <source>
        <dbReference type="ARBA" id="ARBA00001971"/>
    </source>
</evidence>
<accession>A0A8H6JK00</accession>
<dbReference type="InterPro" id="IPR047146">
    <property type="entry name" value="Cyt_P450_E_CYP52_fungi"/>
</dbReference>
<evidence type="ECO:0000256" key="4">
    <source>
        <dbReference type="ARBA" id="ARBA00022692"/>
    </source>
</evidence>
<keyword evidence="9 12" id="KW-0503">Monooxygenase</keyword>
<evidence type="ECO:0000256" key="2">
    <source>
        <dbReference type="ARBA" id="ARBA00004167"/>
    </source>
</evidence>
<comment type="cofactor">
    <cofactor evidence="1 11">
        <name>heme</name>
        <dbReference type="ChEBI" id="CHEBI:30413"/>
    </cofactor>
</comment>
<dbReference type="AlphaFoldDB" id="A0A8H6JK00"/>
<dbReference type="GO" id="GO:0004497">
    <property type="term" value="F:monooxygenase activity"/>
    <property type="evidence" value="ECO:0007669"/>
    <property type="project" value="UniProtKB-KW"/>
</dbReference>
<evidence type="ECO:0000256" key="8">
    <source>
        <dbReference type="ARBA" id="ARBA00023004"/>
    </source>
</evidence>
<keyword evidence="6" id="KW-1133">Transmembrane helix</keyword>
<dbReference type="Gene3D" id="1.10.630.10">
    <property type="entry name" value="Cytochrome P450"/>
    <property type="match status" value="1"/>
</dbReference>
<dbReference type="GO" id="GO:0020037">
    <property type="term" value="F:heme binding"/>
    <property type="evidence" value="ECO:0007669"/>
    <property type="project" value="InterPro"/>
</dbReference>
<dbReference type="InterPro" id="IPR001128">
    <property type="entry name" value="Cyt_P450"/>
</dbReference>
<evidence type="ECO:0000313" key="14">
    <source>
        <dbReference type="Proteomes" id="UP000654918"/>
    </source>
</evidence>
<keyword evidence="11 12" id="KW-0349">Heme</keyword>
<dbReference type="EMBL" id="WIGO01000390">
    <property type="protein sequence ID" value="KAF6814005.1"/>
    <property type="molecule type" value="Genomic_DNA"/>
</dbReference>
<dbReference type="GO" id="GO:0016705">
    <property type="term" value="F:oxidoreductase activity, acting on paired donors, with incorporation or reduction of molecular oxygen"/>
    <property type="evidence" value="ECO:0007669"/>
    <property type="project" value="InterPro"/>
</dbReference>
<dbReference type="Proteomes" id="UP000654918">
    <property type="component" value="Unassembled WGS sequence"/>
</dbReference>
<dbReference type="PRINTS" id="PR00385">
    <property type="entry name" value="P450"/>
</dbReference>
<keyword evidence="14" id="KW-1185">Reference proteome</keyword>
<gene>
    <name evidence="13" type="ORF">CPLU01_14497</name>
</gene>
<sequence length="537" mass="61742">MYESNDKQPALLWVFVGLAAAFLVRSVWLRAQEELKIRRHGGHSPKMWPWDPFGLFFTYSITAHARRDENIKFMWNCFRDLASDKNQNPQTFEVRMVGQRYVMTADQENIKAMLALQFDDFGKGPRFQRDWGKLMGQSIFVSDGQRWHNSRQRLRPMFARQRISDLQCFERHVQALLPIIDGGKTIDIKNLFSRFAMDAAADFSMGIELDSLHNKNSEYFDAQERVRHIQSLIERAGPLNWLIPRLQFNADLRTIDKFMEPTLMKALADADSEKPLTSDGKYTFVQECLEVSRDPQFLRDEIRTILIAGRDTTATTLAWVFYELACHPEVVADLRREIAANIGMDREPTYEDLKNVKILSYILNETLRIYPVAPFNVRAALKDTSLPRGGGPDGNGPVGIPAGTTVVYSTHLLHLNPDLYPSCGPDFPPLQEFYPRRWQNWTPKPWSYIPFHGGPRICLGQQFALMEMSYVLVRVFQRFSRLEVEKGLGSPPAYDPRGWARAGKTPGLPEVYANLKPQMASEITLAPRHPIHVTFFR</sequence>
<dbReference type="PANTHER" id="PTHR24287">
    <property type="entry name" value="P450, PUTATIVE (EUROFUNG)-RELATED"/>
    <property type="match status" value="1"/>
</dbReference>
<evidence type="ECO:0000256" key="5">
    <source>
        <dbReference type="ARBA" id="ARBA00022723"/>
    </source>
</evidence>
<evidence type="ECO:0000256" key="12">
    <source>
        <dbReference type="RuleBase" id="RU000461"/>
    </source>
</evidence>
<evidence type="ECO:0000256" key="3">
    <source>
        <dbReference type="ARBA" id="ARBA00010617"/>
    </source>
</evidence>
<dbReference type="CDD" id="cd11063">
    <property type="entry name" value="CYP52"/>
    <property type="match status" value="1"/>
</dbReference>
<dbReference type="Pfam" id="PF00067">
    <property type="entry name" value="p450"/>
    <property type="match status" value="1"/>
</dbReference>
<keyword evidence="10" id="KW-0472">Membrane</keyword>